<dbReference type="InterPro" id="IPR052344">
    <property type="entry name" value="Transposase-related"/>
</dbReference>
<feature type="domain" description="Transposase IS66 central" evidence="3">
    <location>
        <begin position="177"/>
        <end position="235"/>
    </location>
</feature>
<proteinExistence type="predicted"/>
<feature type="coiled-coil region" evidence="1">
    <location>
        <begin position="12"/>
        <end position="60"/>
    </location>
</feature>
<dbReference type="Pfam" id="PF13007">
    <property type="entry name" value="LZ_Tnp_IS66"/>
    <property type="match status" value="1"/>
</dbReference>
<dbReference type="InterPro" id="IPR024474">
    <property type="entry name" value="Znf_dom_IS66"/>
</dbReference>
<protein>
    <recommendedName>
        <fullName evidence="8">IS66 family transposase</fullName>
    </recommendedName>
</protein>
<sequence>MPPSSSSSTDELQALRTELAAMKGELRVVTVERDLLRERLKAYQRQLFASRSEVRGAEQRDLFLNEAEALATGCEPAQETEAEQSVEVGAHERKKRGRKPLNPMLLREVVRHELPESERVCAHDGHALVEIGAEISEQLDIVPQQVRVIQHQRIKYACPCCDLGIKVTPAPSRIIPKGLLTESALAWVVVSKFADALPLYRIAALLHRFGGDLSRGTLAASVVRVGMAVQPLINRKR</sequence>
<dbReference type="Proteomes" id="UP001319874">
    <property type="component" value="Chromosome 4"/>
</dbReference>
<reference evidence="6 7" key="1">
    <citation type="journal article" date="2022" name="Front. Microbiol.">
        <title>Identification and characterization of a novel class of self-sufficient cytochrome P450 hydroxylase involved in cyclohexanecarboxylate degradation in Paraburkholderia terrae strain KU-64.</title>
        <authorList>
            <person name="Yamamoto T."/>
            <person name="Hasegawa Y."/>
            <person name="Iwaki H."/>
        </authorList>
    </citation>
    <scope>NUCLEOTIDE SEQUENCE [LARGE SCALE GENOMIC DNA]</scope>
    <source>
        <strain evidence="6 7">KU-64</strain>
    </source>
</reference>
<organism evidence="6 7">
    <name type="scientific">Paraburkholderia terrae</name>
    <dbReference type="NCBI Taxonomy" id="311230"/>
    <lineage>
        <taxon>Bacteria</taxon>
        <taxon>Pseudomonadati</taxon>
        <taxon>Pseudomonadota</taxon>
        <taxon>Betaproteobacteria</taxon>
        <taxon>Burkholderiales</taxon>
        <taxon>Burkholderiaceae</taxon>
        <taxon>Paraburkholderia</taxon>
    </lineage>
</organism>
<feature type="domain" description="Transposase IS66 zinc-finger binding" evidence="4">
    <location>
        <begin position="118"/>
        <end position="162"/>
    </location>
</feature>
<dbReference type="EMBL" id="AP024958">
    <property type="protein sequence ID" value="BCZ84947.1"/>
    <property type="molecule type" value="Genomic_DNA"/>
</dbReference>
<keyword evidence="7" id="KW-1185">Reference proteome</keyword>
<evidence type="ECO:0000259" key="3">
    <source>
        <dbReference type="Pfam" id="PF03050"/>
    </source>
</evidence>
<name>A0ABM7UAZ4_9BURK</name>
<dbReference type="Pfam" id="PF03050">
    <property type="entry name" value="DDE_Tnp_IS66"/>
    <property type="match status" value="1"/>
</dbReference>
<dbReference type="Pfam" id="PF13005">
    <property type="entry name" value="zf-IS66"/>
    <property type="match status" value="1"/>
</dbReference>
<gene>
    <name evidence="6" type="ORF">PTKU64_86220</name>
</gene>
<feature type="domain" description="Transposase TnpC homeodomain" evidence="5">
    <location>
        <begin position="36"/>
        <end position="110"/>
    </location>
</feature>
<evidence type="ECO:0000259" key="5">
    <source>
        <dbReference type="Pfam" id="PF13007"/>
    </source>
</evidence>
<evidence type="ECO:0000256" key="2">
    <source>
        <dbReference type="SAM" id="MobiDB-lite"/>
    </source>
</evidence>
<dbReference type="PANTHER" id="PTHR33678">
    <property type="entry name" value="BLL1576 PROTEIN"/>
    <property type="match status" value="1"/>
</dbReference>
<dbReference type="InterPro" id="IPR004291">
    <property type="entry name" value="Transposase_IS66_central"/>
</dbReference>
<dbReference type="PANTHER" id="PTHR33678:SF1">
    <property type="entry name" value="BLL1576 PROTEIN"/>
    <property type="match status" value="1"/>
</dbReference>
<feature type="region of interest" description="Disordered" evidence="2">
    <location>
        <begin position="77"/>
        <end position="97"/>
    </location>
</feature>
<evidence type="ECO:0000259" key="4">
    <source>
        <dbReference type="Pfam" id="PF13005"/>
    </source>
</evidence>
<accession>A0ABM7UAZ4</accession>
<evidence type="ECO:0000313" key="7">
    <source>
        <dbReference type="Proteomes" id="UP001319874"/>
    </source>
</evidence>
<keyword evidence="1" id="KW-0175">Coiled coil</keyword>
<dbReference type="InterPro" id="IPR024463">
    <property type="entry name" value="Transposase_TnpC_homeodom"/>
</dbReference>
<evidence type="ECO:0008006" key="8">
    <source>
        <dbReference type="Google" id="ProtNLM"/>
    </source>
</evidence>
<evidence type="ECO:0000313" key="6">
    <source>
        <dbReference type="EMBL" id="BCZ84947.1"/>
    </source>
</evidence>
<evidence type="ECO:0000256" key="1">
    <source>
        <dbReference type="SAM" id="Coils"/>
    </source>
</evidence>